<dbReference type="EMBL" id="GBXM01032644">
    <property type="protein sequence ID" value="JAH75933.1"/>
    <property type="molecule type" value="Transcribed_RNA"/>
</dbReference>
<name>A0A0E9VFG2_ANGAN</name>
<reference evidence="1" key="2">
    <citation type="journal article" date="2015" name="Fish Shellfish Immunol.">
        <title>Early steps in the European eel (Anguilla anguilla)-Vibrio vulnificus interaction in the gills: Role of the RtxA13 toxin.</title>
        <authorList>
            <person name="Callol A."/>
            <person name="Pajuelo D."/>
            <person name="Ebbesson L."/>
            <person name="Teles M."/>
            <person name="MacKenzie S."/>
            <person name="Amaro C."/>
        </authorList>
    </citation>
    <scope>NUCLEOTIDE SEQUENCE</scope>
</reference>
<evidence type="ECO:0000313" key="1">
    <source>
        <dbReference type="EMBL" id="JAH75933.1"/>
    </source>
</evidence>
<sequence>MLPRDTPMLCTHLHKIAYIHVSHLIVHGSPVCDNFANKVFRNLFSKMANTFLSSQSR</sequence>
<dbReference type="AlphaFoldDB" id="A0A0E9VFG2"/>
<organism evidence="1">
    <name type="scientific">Anguilla anguilla</name>
    <name type="common">European freshwater eel</name>
    <name type="synonym">Muraena anguilla</name>
    <dbReference type="NCBI Taxonomy" id="7936"/>
    <lineage>
        <taxon>Eukaryota</taxon>
        <taxon>Metazoa</taxon>
        <taxon>Chordata</taxon>
        <taxon>Craniata</taxon>
        <taxon>Vertebrata</taxon>
        <taxon>Euteleostomi</taxon>
        <taxon>Actinopterygii</taxon>
        <taxon>Neopterygii</taxon>
        <taxon>Teleostei</taxon>
        <taxon>Anguilliformes</taxon>
        <taxon>Anguillidae</taxon>
        <taxon>Anguilla</taxon>
    </lineage>
</organism>
<reference evidence="1" key="1">
    <citation type="submission" date="2014-11" db="EMBL/GenBank/DDBJ databases">
        <authorList>
            <person name="Amaro Gonzalez C."/>
        </authorList>
    </citation>
    <scope>NUCLEOTIDE SEQUENCE</scope>
</reference>
<accession>A0A0E9VFG2</accession>
<proteinExistence type="predicted"/>
<protein>
    <submittedName>
        <fullName evidence="1">Uncharacterized protein</fullName>
    </submittedName>
</protein>